<proteinExistence type="predicted"/>
<dbReference type="PANTHER" id="PTHR46401:SF2">
    <property type="entry name" value="GLYCOSYLTRANSFERASE WBBK-RELATED"/>
    <property type="match status" value="1"/>
</dbReference>
<evidence type="ECO:0000313" key="5">
    <source>
        <dbReference type="EMBL" id="MFC7361384.1"/>
    </source>
</evidence>
<evidence type="ECO:0000313" key="6">
    <source>
        <dbReference type="Proteomes" id="UP001596524"/>
    </source>
</evidence>
<evidence type="ECO:0000256" key="1">
    <source>
        <dbReference type="ARBA" id="ARBA00022676"/>
    </source>
</evidence>
<comment type="caution">
    <text evidence="5">The sequence shown here is derived from an EMBL/GenBank/DDBJ whole genome shotgun (WGS) entry which is preliminary data.</text>
</comment>
<sequence>MPGRPLVLVDMLSYTGTKGGMETYTRELYRQLGAMDTGLEFVALASKEGARLDLSWFPGEVIRSGISGENRFVWAFGELVASSWFARRRRADLVHSPATLGPMYTSMPTVITIHDMLYWSNPELMSTPMYTRPVMWMEKRGAANASHVITDSDVSANEIVKYLGFPRERLHVVPLAAGRPAATAASQQTENLVLASGQRRPHKNWERLIRALALVEEDVRPRLVITGARGEDPLAPVVAETRMERWVELRGWVDDDELADLQRRARALAFPTLAEGFGLPILEAMSLGLPVLASDLPVLREVGGDAAMWFDPLDLESIADALRTAATRPDVLSALAAVGLERARLFSWERVARETLEVFHRALTDHR</sequence>
<keyword evidence="2" id="KW-0808">Transferase</keyword>
<dbReference type="InterPro" id="IPR001296">
    <property type="entry name" value="Glyco_trans_1"/>
</dbReference>
<feature type="domain" description="Glycosyltransferase subfamily 4-like N-terminal" evidence="4">
    <location>
        <begin position="19"/>
        <end position="174"/>
    </location>
</feature>
<dbReference type="Pfam" id="PF13439">
    <property type="entry name" value="Glyco_transf_4"/>
    <property type="match status" value="1"/>
</dbReference>
<dbReference type="Proteomes" id="UP001596524">
    <property type="component" value="Unassembled WGS sequence"/>
</dbReference>
<feature type="domain" description="Glycosyl transferase family 1" evidence="3">
    <location>
        <begin position="186"/>
        <end position="327"/>
    </location>
</feature>
<dbReference type="Gene3D" id="3.40.50.2000">
    <property type="entry name" value="Glycogen Phosphorylase B"/>
    <property type="match status" value="2"/>
</dbReference>
<dbReference type="PANTHER" id="PTHR46401">
    <property type="entry name" value="GLYCOSYLTRANSFERASE WBBK-RELATED"/>
    <property type="match status" value="1"/>
</dbReference>
<gene>
    <name evidence="5" type="ORF">ACFQO6_14005</name>
</gene>
<dbReference type="InterPro" id="IPR028098">
    <property type="entry name" value="Glyco_trans_4-like_N"/>
</dbReference>
<accession>A0ABW2N6F5</accession>
<organism evidence="5 6">
    <name type="scientific">Nocardioides astragali</name>
    <dbReference type="NCBI Taxonomy" id="1776736"/>
    <lineage>
        <taxon>Bacteria</taxon>
        <taxon>Bacillati</taxon>
        <taxon>Actinomycetota</taxon>
        <taxon>Actinomycetes</taxon>
        <taxon>Propionibacteriales</taxon>
        <taxon>Nocardioidaceae</taxon>
        <taxon>Nocardioides</taxon>
    </lineage>
</organism>
<dbReference type="RefSeq" id="WP_255890974.1">
    <property type="nucleotide sequence ID" value="NZ_JAFMZM010000004.1"/>
</dbReference>
<evidence type="ECO:0000259" key="3">
    <source>
        <dbReference type="Pfam" id="PF00534"/>
    </source>
</evidence>
<name>A0ABW2N6F5_9ACTN</name>
<keyword evidence="1" id="KW-0328">Glycosyltransferase</keyword>
<evidence type="ECO:0000259" key="4">
    <source>
        <dbReference type="Pfam" id="PF13439"/>
    </source>
</evidence>
<dbReference type="Pfam" id="PF00534">
    <property type="entry name" value="Glycos_transf_1"/>
    <property type="match status" value="1"/>
</dbReference>
<evidence type="ECO:0000256" key="2">
    <source>
        <dbReference type="ARBA" id="ARBA00022679"/>
    </source>
</evidence>
<reference evidence="6" key="1">
    <citation type="journal article" date="2019" name="Int. J. Syst. Evol. Microbiol.">
        <title>The Global Catalogue of Microorganisms (GCM) 10K type strain sequencing project: providing services to taxonomists for standard genome sequencing and annotation.</title>
        <authorList>
            <consortium name="The Broad Institute Genomics Platform"/>
            <consortium name="The Broad Institute Genome Sequencing Center for Infectious Disease"/>
            <person name="Wu L."/>
            <person name="Ma J."/>
        </authorList>
    </citation>
    <scope>NUCLEOTIDE SEQUENCE [LARGE SCALE GENOMIC DNA]</scope>
    <source>
        <strain evidence="6">FCH27</strain>
    </source>
</reference>
<keyword evidence="6" id="KW-1185">Reference proteome</keyword>
<protein>
    <submittedName>
        <fullName evidence="5">Glycosyltransferase family 4 protein</fullName>
    </submittedName>
</protein>
<dbReference type="SUPFAM" id="SSF53756">
    <property type="entry name" value="UDP-Glycosyltransferase/glycogen phosphorylase"/>
    <property type="match status" value="1"/>
</dbReference>
<dbReference type="CDD" id="cd03809">
    <property type="entry name" value="GT4_MtfB-like"/>
    <property type="match status" value="1"/>
</dbReference>
<dbReference type="EMBL" id="JBHTCH010000017">
    <property type="protein sequence ID" value="MFC7361384.1"/>
    <property type="molecule type" value="Genomic_DNA"/>
</dbReference>